<dbReference type="GO" id="GO:0005912">
    <property type="term" value="C:adherens junction"/>
    <property type="evidence" value="ECO:0007669"/>
    <property type="project" value="TreeGrafter"/>
</dbReference>
<sequence>MPSYTMLHIKIQRESSNVPWGFRMQGGRDFGCPLQIQQVNPNSLAERCGIRADDYILRIGSISTEYLQHQEAQEQIKRLNNTLEFILQRGAVPTSGDYNSRVNFPSHQSMQPIEKNFLPQSQYQSPPQPPSPQIIMPISNNRVMLSQAYNTPIGLYSADNITDTIERTLKSMNMASDYNTEKSKGLNELKATPAKSMPKPFAGDGLQQQQQLHSAPHIPPSKPAATGKSSLNANTQKTPAFGHRIIKKGTEGSASLNRNENTNQIAKCYRCGIHIRGPFISAIDRCYCVDHFTCSKCSINLMDCGFVEENGRLYCEHDFEQYLAPFCAKCGQKILKECIHALEKTWHPECFTCTACKKAIGTGSFHIEEGRPYCTEDYQRMFQAKCTSCEFPIEPGDKYLEAIGDMLPRGWLHVNGVSLSTDIHQQTLHTSDYRSKHVTSPILPSNSPMISSPNSIPFTGTMNDGQQYTRQQYQKLENADLPKRLFIDRQIQKVKSLPGLIKGTALSRHISLHSVPNEAASDPSTNDNNNNNSLHTSMRDNDNESFPSHQHHEQTNEIRRPRVSFSEFNKIQFIEDNNEFSQQQSTNRRHRHRSLKKAAAIIGNNNVSPPSIQHSQTFHIPYRSLSRQQPIGQELNIKKQPLFPSPRAHSSRITHLPDILNQSLPVETTIHEKYVFQREKGPVRLPEQAIETPINSSTEISRESTRAGGIRSSALQDYYDQNNKLETGDSSVNSFLNSSSMFSSSSNRQRPLRTISLRQQFHSPIKLKTTMISNNQQTIPNPRRSASLKHLTTRLHSVDDDHDEIHNNELSSTLENRPMTGLSSSKHNYVIHFNSKNPSNGHTTMDSNEKPRHYIKSNFHDTSQERFQNVLKIVRPPYITSINSSHHDLKLQANMNNNTNGSVRSSRTNSGRGSHEFHIASNTIIV</sequence>
<dbReference type="Pfam" id="PF00412">
    <property type="entry name" value="LIM"/>
    <property type="match status" value="2"/>
</dbReference>
<evidence type="ECO:0000259" key="9">
    <source>
        <dbReference type="PROSITE" id="PS50023"/>
    </source>
</evidence>
<comment type="subcellular location">
    <subcellularLocation>
        <location evidence="1">Cytoplasm</location>
    </subcellularLocation>
</comment>
<keyword evidence="5 6" id="KW-0440">LIM domain</keyword>
<evidence type="ECO:0000256" key="4">
    <source>
        <dbReference type="ARBA" id="ARBA00022833"/>
    </source>
</evidence>
<evidence type="ECO:0000256" key="8">
    <source>
        <dbReference type="SAM" id="MobiDB-lite"/>
    </source>
</evidence>
<dbReference type="GO" id="GO:0003779">
    <property type="term" value="F:actin binding"/>
    <property type="evidence" value="ECO:0007669"/>
    <property type="project" value="TreeGrafter"/>
</dbReference>
<evidence type="ECO:0000313" key="11">
    <source>
        <dbReference type="EMBL" id="CAF3628692.1"/>
    </source>
</evidence>
<dbReference type="SMART" id="SM00228">
    <property type="entry name" value="PDZ"/>
    <property type="match status" value="1"/>
</dbReference>
<feature type="domain" description="LIM zinc-binding" evidence="9">
    <location>
        <begin position="266"/>
        <end position="324"/>
    </location>
</feature>
<feature type="domain" description="PDZ" evidence="10">
    <location>
        <begin position="8"/>
        <end position="91"/>
    </location>
</feature>
<keyword evidence="4 6" id="KW-0862">Zinc</keyword>
<dbReference type="Gene3D" id="2.10.110.10">
    <property type="entry name" value="Cysteine Rich Protein"/>
    <property type="match status" value="2"/>
</dbReference>
<dbReference type="PROSITE" id="PS50023">
    <property type="entry name" value="LIM_DOMAIN_2"/>
    <property type="match status" value="2"/>
</dbReference>
<dbReference type="FunFam" id="2.30.42.10:FF:000055">
    <property type="entry name" value="PDZ and LIM domain protein 3"/>
    <property type="match status" value="1"/>
</dbReference>
<dbReference type="SUPFAM" id="SSF50156">
    <property type="entry name" value="PDZ domain-like"/>
    <property type="match status" value="1"/>
</dbReference>
<dbReference type="SMART" id="SM00735">
    <property type="entry name" value="ZM"/>
    <property type="match status" value="1"/>
</dbReference>
<dbReference type="InterPro" id="IPR001781">
    <property type="entry name" value="Znf_LIM"/>
</dbReference>
<dbReference type="CDD" id="cd09361">
    <property type="entry name" value="LIM1_Enigma_like"/>
    <property type="match status" value="1"/>
</dbReference>
<comment type="caution">
    <text evidence="11">The sequence shown here is derived from an EMBL/GenBank/DDBJ whole genome shotgun (WGS) entry which is preliminary data.</text>
</comment>
<feature type="region of interest" description="Disordered" evidence="8">
    <location>
        <begin position="193"/>
        <end position="235"/>
    </location>
</feature>
<protein>
    <submittedName>
        <fullName evidence="11">Uncharacterized protein</fullName>
    </submittedName>
</protein>
<dbReference type="InterPro" id="IPR036034">
    <property type="entry name" value="PDZ_sf"/>
</dbReference>
<evidence type="ECO:0000313" key="12">
    <source>
        <dbReference type="Proteomes" id="UP000663823"/>
    </source>
</evidence>
<dbReference type="PANTHER" id="PTHR24214:SF38">
    <property type="entry name" value="PDZ AND LIM DOMAIN PROTEIN ZASP-RELATED"/>
    <property type="match status" value="1"/>
</dbReference>
<dbReference type="SMART" id="SM00132">
    <property type="entry name" value="LIM"/>
    <property type="match status" value="2"/>
</dbReference>
<proteinExistence type="predicted"/>
<dbReference type="InterPro" id="IPR001478">
    <property type="entry name" value="PDZ"/>
</dbReference>
<keyword evidence="7" id="KW-0175">Coiled coil</keyword>
<keyword evidence="2" id="KW-0963">Cytoplasm</keyword>
<evidence type="ECO:0000256" key="6">
    <source>
        <dbReference type="PROSITE-ProRule" id="PRU00125"/>
    </source>
</evidence>
<feature type="coiled-coil region" evidence="7">
    <location>
        <begin position="62"/>
        <end position="89"/>
    </location>
</feature>
<dbReference type="SUPFAM" id="SSF57716">
    <property type="entry name" value="Glucocorticoid receptor-like (DNA-binding domain)"/>
    <property type="match status" value="2"/>
</dbReference>
<dbReference type="FunFam" id="2.10.110.10:FF:000020">
    <property type="entry name" value="PDZ and LIM domain protein 5"/>
    <property type="match status" value="1"/>
</dbReference>
<gene>
    <name evidence="11" type="ORF">OTI717_LOCUS8195</name>
</gene>
<dbReference type="GO" id="GO:0030018">
    <property type="term" value="C:Z disc"/>
    <property type="evidence" value="ECO:0007669"/>
    <property type="project" value="TreeGrafter"/>
</dbReference>
<dbReference type="PROSITE" id="PS00478">
    <property type="entry name" value="LIM_DOMAIN_1"/>
    <property type="match status" value="1"/>
</dbReference>
<dbReference type="PANTHER" id="PTHR24214">
    <property type="entry name" value="PDZ AND LIM DOMAIN PROTEIN ZASP"/>
    <property type="match status" value="1"/>
</dbReference>
<dbReference type="CDD" id="cd23068">
    <property type="entry name" value="PDZ_ZASP52-like"/>
    <property type="match status" value="1"/>
</dbReference>
<dbReference type="PROSITE" id="PS50106">
    <property type="entry name" value="PDZ"/>
    <property type="match status" value="1"/>
</dbReference>
<evidence type="ECO:0000256" key="1">
    <source>
        <dbReference type="ARBA" id="ARBA00004496"/>
    </source>
</evidence>
<dbReference type="GO" id="GO:0051371">
    <property type="term" value="F:muscle alpha-actinin binding"/>
    <property type="evidence" value="ECO:0007669"/>
    <property type="project" value="TreeGrafter"/>
</dbReference>
<dbReference type="Proteomes" id="UP000663823">
    <property type="component" value="Unassembled WGS sequence"/>
</dbReference>
<dbReference type="Pfam" id="PF00595">
    <property type="entry name" value="PDZ"/>
    <property type="match status" value="1"/>
</dbReference>
<evidence type="ECO:0000256" key="5">
    <source>
        <dbReference type="ARBA" id="ARBA00023038"/>
    </source>
</evidence>
<dbReference type="GO" id="GO:0031941">
    <property type="term" value="C:filamentous actin"/>
    <property type="evidence" value="ECO:0007669"/>
    <property type="project" value="TreeGrafter"/>
</dbReference>
<dbReference type="GO" id="GO:0061061">
    <property type="term" value="P:muscle structure development"/>
    <property type="evidence" value="ECO:0007669"/>
    <property type="project" value="TreeGrafter"/>
</dbReference>
<keyword evidence="3 6" id="KW-0479">Metal-binding</keyword>
<reference evidence="11" key="1">
    <citation type="submission" date="2021-02" db="EMBL/GenBank/DDBJ databases">
        <authorList>
            <person name="Nowell W R."/>
        </authorList>
    </citation>
    <scope>NUCLEOTIDE SEQUENCE</scope>
</reference>
<organism evidence="11 12">
    <name type="scientific">Rotaria sordida</name>
    <dbReference type="NCBI Taxonomy" id="392033"/>
    <lineage>
        <taxon>Eukaryota</taxon>
        <taxon>Metazoa</taxon>
        <taxon>Spiralia</taxon>
        <taxon>Gnathifera</taxon>
        <taxon>Rotifera</taxon>
        <taxon>Eurotatoria</taxon>
        <taxon>Bdelloidea</taxon>
        <taxon>Philodinida</taxon>
        <taxon>Philodinidae</taxon>
        <taxon>Rotaria</taxon>
    </lineage>
</organism>
<dbReference type="Gene3D" id="2.30.42.10">
    <property type="match status" value="1"/>
</dbReference>
<accession>A0A818PYR6</accession>
<name>A0A818PYR6_9BILA</name>
<dbReference type="AlphaFoldDB" id="A0A818PYR6"/>
<dbReference type="GO" id="GO:0001725">
    <property type="term" value="C:stress fiber"/>
    <property type="evidence" value="ECO:0007669"/>
    <property type="project" value="TreeGrafter"/>
</dbReference>
<feature type="compositionally biased region" description="Basic and acidic residues" evidence="8">
    <location>
        <begin position="550"/>
        <end position="560"/>
    </location>
</feature>
<evidence type="ECO:0000256" key="7">
    <source>
        <dbReference type="SAM" id="Coils"/>
    </source>
</evidence>
<evidence type="ECO:0000256" key="2">
    <source>
        <dbReference type="ARBA" id="ARBA00022490"/>
    </source>
</evidence>
<feature type="domain" description="LIM zinc-binding" evidence="9">
    <location>
        <begin position="325"/>
        <end position="384"/>
    </location>
</feature>
<feature type="region of interest" description="Disordered" evidence="8">
    <location>
        <begin position="515"/>
        <end position="562"/>
    </location>
</feature>
<dbReference type="GO" id="GO:0046872">
    <property type="term" value="F:metal ion binding"/>
    <property type="evidence" value="ECO:0007669"/>
    <property type="project" value="UniProtKB-KW"/>
</dbReference>
<dbReference type="InterPro" id="IPR006643">
    <property type="entry name" value="Zasp-like_motif"/>
</dbReference>
<evidence type="ECO:0000259" key="10">
    <source>
        <dbReference type="PROSITE" id="PS50106"/>
    </source>
</evidence>
<evidence type="ECO:0000256" key="3">
    <source>
        <dbReference type="ARBA" id="ARBA00022723"/>
    </source>
</evidence>
<dbReference type="InterPro" id="IPR050604">
    <property type="entry name" value="PDZ-LIM_domain"/>
</dbReference>
<dbReference type="EMBL" id="CAJOAX010000645">
    <property type="protein sequence ID" value="CAF3628692.1"/>
    <property type="molecule type" value="Genomic_DNA"/>
</dbReference>
<dbReference type="GO" id="GO:0030036">
    <property type="term" value="P:actin cytoskeleton organization"/>
    <property type="evidence" value="ECO:0007669"/>
    <property type="project" value="TreeGrafter"/>
</dbReference>